<dbReference type="EMBL" id="HBGA01152403">
    <property type="protein sequence ID" value="CAD9044198.1"/>
    <property type="molecule type" value="Transcribed_RNA"/>
</dbReference>
<proteinExistence type="predicted"/>
<feature type="compositionally biased region" description="Polar residues" evidence="1">
    <location>
        <begin position="59"/>
        <end position="71"/>
    </location>
</feature>
<evidence type="ECO:0000313" key="2">
    <source>
        <dbReference type="EMBL" id="CAD9044198.1"/>
    </source>
</evidence>
<evidence type="ECO:0000256" key="1">
    <source>
        <dbReference type="SAM" id="MobiDB-lite"/>
    </source>
</evidence>
<feature type="region of interest" description="Disordered" evidence="1">
    <location>
        <begin position="23"/>
        <end position="104"/>
    </location>
</feature>
<reference evidence="2" key="1">
    <citation type="submission" date="2021-01" db="EMBL/GenBank/DDBJ databases">
        <authorList>
            <person name="Corre E."/>
            <person name="Pelletier E."/>
            <person name="Niang G."/>
            <person name="Scheremetjew M."/>
            <person name="Finn R."/>
            <person name="Kale V."/>
            <person name="Holt S."/>
            <person name="Cochrane G."/>
            <person name="Meng A."/>
            <person name="Brown T."/>
            <person name="Cohen L."/>
        </authorList>
    </citation>
    <scope>NUCLEOTIDE SEQUENCE</scope>
    <source>
        <strain evidence="2">NIES-381</strain>
    </source>
</reference>
<feature type="compositionally biased region" description="Gly residues" evidence="1">
    <location>
        <begin position="93"/>
        <end position="104"/>
    </location>
</feature>
<accession>A0A7S1NVR3</accession>
<organism evidence="2">
    <name type="scientific">Eutreptiella gymnastica</name>
    <dbReference type="NCBI Taxonomy" id="73025"/>
    <lineage>
        <taxon>Eukaryota</taxon>
        <taxon>Discoba</taxon>
        <taxon>Euglenozoa</taxon>
        <taxon>Euglenida</taxon>
        <taxon>Spirocuta</taxon>
        <taxon>Euglenophyceae</taxon>
        <taxon>Eutreptiales</taxon>
        <taxon>Eutreptiaceae</taxon>
        <taxon>Eutreptiella</taxon>
    </lineage>
</organism>
<name>A0A7S1NVR3_9EUGL</name>
<dbReference type="AlphaFoldDB" id="A0A7S1NVR3"/>
<sequence>MPQAVYVCAWHPIAVSVLGRWKKPLQSERSRRGTRLYPGAGVVATSDPGPEGQEGNGSGQRVPSANSNSVSHLCDRLNTHTQQPGHGWMGVVVQGGGGENTSSV</sequence>
<gene>
    <name evidence="2" type="ORF">EGYM00392_LOCUS55381</name>
</gene>
<protein>
    <submittedName>
        <fullName evidence="2">Uncharacterized protein</fullName>
    </submittedName>
</protein>